<dbReference type="Ensembl" id="ENSGACT00000030922.1">
    <property type="protein sequence ID" value="ENSGACP00000040130.1"/>
    <property type="gene ID" value="ENSGACG00000024226.1"/>
</dbReference>
<dbReference type="Gene3D" id="2.30.29.30">
    <property type="entry name" value="Pleckstrin-homology domain (PH domain)/Phosphotyrosine-binding domain (PTB)"/>
    <property type="match status" value="1"/>
</dbReference>
<evidence type="ECO:0000313" key="3">
    <source>
        <dbReference type="Proteomes" id="UP000007635"/>
    </source>
</evidence>
<organism evidence="2 3">
    <name type="scientific">Gasterosteus aculeatus aculeatus</name>
    <name type="common">three-spined stickleback</name>
    <dbReference type="NCBI Taxonomy" id="481459"/>
    <lineage>
        <taxon>Eukaryota</taxon>
        <taxon>Metazoa</taxon>
        <taxon>Chordata</taxon>
        <taxon>Craniata</taxon>
        <taxon>Vertebrata</taxon>
        <taxon>Euteleostomi</taxon>
        <taxon>Actinopterygii</taxon>
        <taxon>Neopterygii</taxon>
        <taxon>Teleostei</taxon>
        <taxon>Neoteleostei</taxon>
        <taxon>Acanthomorphata</taxon>
        <taxon>Eupercaria</taxon>
        <taxon>Perciformes</taxon>
        <taxon>Cottioidei</taxon>
        <taxon>Gasterosteales</taxon>
        <taxon>Gasterosteidae</taxon>
        <taxon>Gasterosteus</taxon>
    </lineage>
</organism>
<reference evidence="2" key="3">
    <citation type="submission" date="2025-09" db="UniProtKB">
        <authorList>
            <consortium name="Ensembl"/>
        </authorList>
    </citation>
    <scope>IDENTIFICATION</scope>
</reference>
<dbReference type="AlphaFoldDB" id="A0AAQ4PMU6"/>
<evidence type="ECO:0000313" key="2">
    <source>
        <dbReference type="Ensembl" id="ENSGACP00000040130.1"/>
    </source>
</evidence>
<feature type="domain" description="PID" evidence="1">
    <location>
        <begin position="3"/>
        <end position="112"/>
    </location>
</feature>
<dbReference type="SUPFAM" id="SSF50729">
    <property type="entry name" value="PH domain-like"/>
    <property type="match status" value="1"/>
</dbReference>
<keyword evidence="3" id="KW-1185">Reference proteome</keyword>
<dbReference type="PANTHER" id="PTHR47695:SF3">
    <property type="entry name" value="PID DOMAIN-CONTAINING PROTEIN"/>
    <property type="match status" value="1"/>
</dbReference>
<sequence>GFEAAARRQGRHKLRVWLKVSQSGLKIVDERTGAVLHEHHRSRISSLKTDESDPRALAYVYQHLDTCSLFYIRTANRAEPVLLDIEEVCQTVDQETPEEAKEATTQVRERSLQWEEFFFLFVLANAALHLVCLFSPDQFLAATERHFSPSG</sequence>
<dbReference type="GeneTree" id="ENSGT00940000182545"/>
<evidence type="ECO:0000259" key="1">
    <source>
        <dbReference type="PROSITE" id="PS01179"/>
    </source>
</evidence>
<proteinExistence type="predicted"/>
<protein>
    <recommendedName>
        <fullName evidence="1">PID domain-containing protein</fullName>
    </recommendedName>
</protein>
<reference evidence="2" key="2">
    <citation type="submission" date="2025-08" db="UniProtKB">
        <authorList>
            <consortium name="Ensembl"/>
        </authorList>
    </citation>
    <scope>IDENTIFICATION</scope>
</reference>
<dbReference type="InterPro" id="IPR011993">
    <property type="entry name" value="PH-like_dom_sf"/>
</dbReference>
<reference evidence="2 3" key="1">
    <citation type="journal article" date="2021" name="G3 (Bethesda)">
        <title>Improved contiguity of the threespine stickleback genome using long-read sequencing.</title>
        <authorList>
            <person name="Nath S."/>
            <person name="Shaw D.E."/>
            <person name="White M.A."/>
        </authorList>
    </citation>
    <scope>NUCLEOTIDE SEQUENCE [LARGE SCALE GENOMIC DNA]</scope>
    <source>
        <strain evidence="2 3">Lake Benthic</strain>
    </source>
</reference>
<accession>A0AAQ4PMU6</accession>
<dbReference type="PROSITE" id="PS01179">
    <property type="entry name" value="PID"/>
    <property type="match status" value="1"/>
</dbReference>
<dbReference type="Proteomes" id="UP000007635">
    <property type="component" value="Chromosome VIII"/>
</dbReference>
<name>A0AAQ4PMU6_GASAC</name>
<dbReference type="PANTHER" id="PTHR47695">
    <property type="entry name" value="PID DOMAIN-CONTAINING PROTEIN"/>
    <property type="match status" value="1"/>
</dbReference>
<dbReference type="GO" id="GO:0005737">
    <property type="term" value="C:cytoplasm"/>
    <property type="evidence" value="ECO:0007669"/>
    <property type="project" value="TreeGrafter"/>
</dbReference>
<dbReference type="InterPro" id="IPR006020">
    <property type="entry name" value="PTB/PI_dom"/>
</dbReference>